<reference evidence="1 2" key="1">
    <citation type="submission" date="2018-10" db="EMBL/GenBank/DDBJ databases">
        <title>Natrarchaeobius chitinivorans gen. nov., sp. nov., and Natrarchaeobius haloalkaliphilus sp. nov., alkaliphilic, chitin-utilizing haloarchaea from hypersaline alkaline lakes.</title>
        <authorList>
            <person name="Sorokin D.Y."/>
            <person name="Elcheninov A.G."/>
            <person name="Kostrikina N.A."/>
            <person name="Bale N.J."/>
            <person name="Sinninghe Damste J.S."/>
            <person name="Khijniak T.V."/>
            <person name="Kublanov I.V."/>
            <person name="Toshchakov S.V."/>
        </authorList>
    </citation>
    <scope>NUCLEOTIDE SEQUENCE [LARGE SCALE GENOMIC DNA]</scope>
    <source>
        <strain evidence="1 2">AArcht7</strain>
    </source>
</reference>
<dbReference type="AlphaFoldDB" id="A0A3N6NPQ8"/>
<protein>
    <submittedName>
        <fullName evidence="1">Uncharacterized protein</fullName>
    </submittedName>
</protein>
<comment type="caution">
    <text evidence="1">The sequence shown here is derived from an EMBL/GenBank/DDBJ whole genome shotgun (WGS) entry which is preliminary data.</text>
</comment>
<keyword evidence="2" id="KW-1185">Reference proteome</keyword>
<gene>
    <name evidence="1" type="ORF">EA472_05135</name>
</gene>
<evidence type="ECO:0000313" key="2">
    <source>
        <dbReference type="Proteomes" id="UP000281431"/>
    </source>
</evidence>
<evidence type="ECO:0000313" key="1">
    <source>
        <dbReference type="EMBL" id="RQH01713.1"/>
    </source>
</evidence>
<organism evidence="1 2">
    <name type="scientific">Natrarchaeobius chitinivorans</name>
    <dbReference type="NCBI Taxonomy" id="1679083"/>
    <lineage>
        <taxon>Archaea</taxon>
        <taxon>Methanobacteriati</taxon>
        <taxon>Methanobacteriota</taxon>
        <taxon>Stenosarchaea group</taxon>
        <taxon>Halobacteria</taxon>
        <taxon>Halobacteriales</taxon>
        <taxon>Natrialbaceae</taxon>
        <taxon>Natrarchaeobius</taxon>
    </lineage>
</organism>
<dbReference type="EMBL" id="REFZ01000003">
    <property type="protein sequence ID" value="RQH01713.1"/>
    <property type="molecule type" value="Genomic_DNA"/>
</dbReference>
<sequence>MYNILFYFEFISRLVNGKYFETSNTRFRVNVYYFIFFKRGLSKSSLLLLSSCISAEHDLITI</sequence>
<proteinExistence type="predicted"/>
<accession>A0A3N6NPQ8</accession>
<name>A0A3N6NPQ8_NATCH</name>
<dbReference type="Proteomes" id="UP000281431">
    <property type="component" value="Unassembled WGS sequence"/>
</dbReference>